<dbReference type="InterPro" id="IPR014729">
    <property type="entry name" value="Rossmann-like_a/b/a_fold"/>
</dbReference>
<name>A0ABY4RJX7_9BACL</name>
<protein>
    <recommendedName>
        <fullName evidence="1">DUF218 domain-containing protein</fullName>
    </recommendedName>
</protein>
<evidence type="ECO:0000313" key="3">
    <source>
        <dbReference type="Proteomes" id="UP001057134"/>
    </source>
</evidence>
<dbReference type="Proteomes" id="UP001057134">
    <property type="component" value="Chromosome"/>
</dbReference>
<gene>
    <name evidence="2" type="ORF">SK3146_01323</name>
</gene>
<dbReference type="EMBL" id="CP027059">
    <property type="protein sequence ID" value="UQZ82166.1"/>
    <property type="molecule type" value="Genomic_DNA"/>
</dbReference>
<accession>A0ABY4RJX7</accession>
<dbReference type="RefSeq" id="WP_249864338.1">
    <property type="nucleotide sequence ID" value="NZ_CP027059.1"/>
</dbReference>
<keyword evidence="3" id="KW-1185">Reference proteome</keyword>
<evidence type="ECO:0000313" key="2">
    <source>
        <dbReference type="EMBL" id="UQZ82166.1"/>
    </source>
</evidence>
<feature type="domain" description="DUF218" evidence="1">
    <location>
        <begin position="22"/>
        <end position="153"/>
    </location>
</feature>
<dbReference type="InterPro" id="IPR003848">
    <property type="entry name" value="DUF218"/>
</dbReference>
<sequence length="190" mass="21448">MPSPYDCITDFIFVETGLAPADVIVVPGGSYPQSMEKASAMYRHGLAPYILPSGGANPRLETTEWEFLRDVGMAHGVPEAAILKEDRAQNTFQNARYSLEVLRQAGIRHGKVIMVCKSWHSRRALLTYQTAFPQETEFFIAPVRDSLGIGRDNWFLSEEGIRRTLKEVEKIGAYFGRQIQNWASSHRDEV</sequence>
<dbReference type="Pfam" id="PF02698">
    <property type="entry name" value="DUF218"/>
    <property type="match status" value="1"/>
</dbReference>
<reference evidence="2" key="1">
    <citation type="submission" date="2018-02" db="EMBL/GenBank/DDBJ databases">
        <authorList>
            <person name="Kim S.-K."/>
            <person name="Jung H.-I."/>
            <person name="Lee S.-W."/>
        </authorList>
    </citation>
    <scope>NUCLEOTIDE SEQUENCE</scope>
    <source>
        <strain evidence="2">SK3146</strain>
    </source>
</reference>
<evidence type="ECO:0000259" key="1">
    <source>
        <dbReference type="Pfam" id="PF02698"/>
    </source>
</evidence>
<organism evidence="2 3">
    <name type="scientific">Paenibacillus konkukensis</name>
    <dbReference type="NCBI Taxonomy" id="2020716"/>
    <lineage>
        <taxon>Bacteria</taxon>
        <taxon>Bacillati</taxon>
        <taxon>Bacillota</taxon>
        <taxon>Bacilli</taxon>
        <taxon>Bacillales</taxon>
        <taxon>Paenibacillaceae</taxon>
        <taxon>Paenibacillus</taxon>
    </lineage>
</organism>
<proteinExistence type="predicted"/>
<dbReference type="PANTHER" id="PTHR30336:SF20">
    <property type="entry name" value="DUF218 DOMAIN-CONTAINING PROTEIN"/>
    <property type="match status" value="1"/>
</dbReference>
<dbReference type="Gene3D" id="3.40.50.620">
    <property type="entry name" value="HUPs"/>
    <property type="match status" value="1"/>
</dbReference>
<dbReference type="CDD" id="cd06259">
    <property type="entry name" value="YdcF-like"/>
    <property type="match status" value="1"/>
</dbReference>
<reference evidence="2" key="2">
    <citation type="journal article" date="2021" name="J Anim Sci Technol">
        <title>Complete genome sequence of Paenibacillus konkukensis sp. nov. SK3146 as a potential probiotic strain.</title>
        <authorList>
            <person name="Jung H.I."/>
            <person name="Park S."/>
            <person name="Niu K.M."/>
            <person name="Lee S.W."/>
            <person name="Kothari D."/>
            <person name="Yi K.J."/>
            <person name="Kim S.K."/>
        </authorList>
    </citation>
    <scope>NUCLEOTIDE SEQUENCE</scope>
    <source>
        <strain evidence="2">SK3146</strain>
    </source>
</reference>
<dbReference type="InterPro" id="IPR051599">
    <property type="entry name" value="Cell_Envelope_Assoc"/>
</dbReference>
<dbReference type="PANTHER" id="PTHR30336">
    <property type="entry name" value="INNER MEMBRANE PROTEIN, PROBABLE PERMEASE"/>
    <property type="match status" value="1"/>
</dbReference>